<comment type="caution">
    <text evidence="7">The sequence shown here is derived from an EMBL/GenBank/DDBJ whole genome shotgun (WGS) entry which is preliminary data.</text>
</comment>
<dbReference type="InterPro" id="IPR029056">
    <property type="entry name" value="Ribokinase-like"/>
</dbReference>
<keyword evidence="2" id="KW-0808">Transferase</keyword>
<protein>
    <submittedName>
        <fullName evidence="7">Fructokinase</fullName>
    </submittedName>
</protein>
<gene>
    <name evidence="7" type="ORF">EDC03_1577</name>
</gene>
<dbReference type="CDD" id="cd01167">
    <property type="entry name" value="bac_FRK"/>
    <property type="match status" value="1"/>
</dbReference>
<dbReference type="InterPro" id="IPR002173">
    <property type="entry name" value="Carboh/pur_kinase_PfkB_CS"/>
</dbReference>
<dbReference type="RefSeq" id="WP_123379627.1">
    <property type="nucleotide sequence ID" value="NZ_RJKN01000003.1"/>
</dbReference>
<dbReference type="InterPro" id="IPR011611">
    <property type="entry name" value="PfkB_dom"/>
</dbReference>
<evidence type="ECO:0000313" key="7">
    <source>
        <dbReference type="EMBL" id="ROP43980.1"/>
    </source>
</evidence>
<keyword evidence="8" id="KW-1185">Reference proteome</keyword>
<evidence type="ECO:0000259" key="6">
    <source>
        <dbReference type="Pfam" id="PF00294"/>
    </source>
</evidence>
<proteinExistence type="inferred from homology"/>
<dbReference type="Pfam" id="PF00294">
    <property type="entry name" value="PfkB"/>
    <property type="match status" value="1"/>
</dbReference>
<dbReference type="PANTHER" id="PTHR43085">
    <property type="entry name" value="HEXOKINASE FAMILY MEMBER"/>
    <property type="match status" value="1"/>
</dbReference>
<feature type="domain" description="Carbohydrate kinase PfkB" evidence="6">
    <location>
        <begin position="13"/>
        <end position="314"/>
    </location>
</feature>
<evidence type="ECO:0000313" key="8">
    <source>
        <dbReference type="Proteomes" id="UP000276232"/>
    </source>
</evidence>
<name>A0A3N1HNF2_9ACTN</name>
<dbReference type="AlphaFoldDB" id="A0A3N1HNF2"/>
<accession>A0A3N1HNF2</accession>
<dbReference type="Proteomes" id="UP000276232">
    <property type="component" value="Unassembled WGS sequence"/>
</dbReference>
<evidence type="ECO:0000256" key="2">
    <source>
        <dbReference type="ARBA" id="ARBA00022679"/>
    </source>
</evidence>
<evidence type="ECO:0000256" key="4">
    <source>
        <dbReference type="ARBA" id="ARBA00022777"/>
    </source>
</evidence>
<dbReference type="PROSITE" id="PS00584">
    <property type="entry name" value="PFKB_KINASES_2"/>
    <property type="match status" value="1"/>
</dbReference>
<dbReference type="OrthoDB" id="9795789at2"/>
<comment type="similarity">
    <text evidence="1">Belongs to the carbohydrate kinase PfkB family.</text>
</comment>
<reference evidence="7 8" key="1">
    <citation type="journal article" date="2015" name="Stand. Genomic Sci.">
        <title>Genomic Encyclopedia of Bacterial and Archaeal Type Strains, Phase III: the genomes of soil and plant-associated and newly described type strains.</title>
        <authorList>
            <person name="Whitman W.B."/>
            <person name="Woyke T."/>
            <person name="Klenk H.P."/>
            <person name="Zhou Y."/>
            <person name="Lilburn T.G."/>
            <person name="Beck B.J."/>
            <person name="De Vos P."/>
            <person name="Vandamme P."/>
            <person name="Eisen J.A."/>
            <person name="Garrity G."/>
            <person name="Hugenholtz P."/>
            <person name="Kyrpides N.C."/>
        </authorList>
    </citation>
    <scope>NUCLEOTIDE SEQUENCE [LARGE SCALE GENOMIC DNA]</scope>
    <source>
        <strain evidence="7 8">CECT 7306</strain>
    </source>
</reference>
<keyword evidence="5" id="KW-0067">ATP-binding</keyword>
<organism evidence="7 8">
    <name type="scientific">Pseudokineococcus lusitanus</name>
    <dbReference type="NCBI Taxonomy" id="763993"/>
    <lineage>
        <taxon>Bacteria</taxon>
        <taxon>Bacillati</taxon>
        <taxon>Actinomycetota</taxon>
        <taxon>Actinomycetes</taxon>
        <taxon>Kineosporiales</taxon>
        <taxon>Kineosporiaceae</taxon>
        <taxon>Pseudokineococcus</taxon>
    </lineage>
</organism>
<dbReference type="EMBL" id="RJKN01000003">
    <property type="protein sequence ID" value="ROP43980.1"/>
    <property type="molecule type" value="Genomic_DNA"/>
</dbReference>
<dbReference type="PANTHER" id="PTHR43085:SF1">
    <property type="entry name" value="PSEUDOURIDINE KINASE-RELATED"/>
    <property type="match status" value="1"/>
</dbReference>
<dbReference type="InterPro" id="IPR050306">
    <property type="entry name" value="PfkB_Carbo_kinase"/>
</dbReference>
<dbReference type="SUPFAM" id="SSF53613">
    <property type="entry name" value="Ribokinase-like"/>
    <property type="match status" value="1"/>
</dbReference>
<keyword evidence="4 7" id="KW-0418">Kinase</keyword>
<evidence type="ECO:0000256" key="5">
    <source>
        <dbReference type="ARBA" id="ARBA00022840"/>
    </source>
</evidence>
<evidence type="ECO:0000256" key="3">
    <source>
        <dbReference type="ARBA" id="ARBA00022741"/>
    </source>
</evidence>
<dbReference type="Gene3D" id="3.40.1190.20">
    <property type="match status" value="1"/>
</dbReference>
<evidence type="ECO:0000256" key="1">
    <source>
        <dbReference type="ARBA" id="ARBA00010688"/>
    </source>
</evidence>
<dbReference type="GO" id="GO:0005524">
    <property type="term" value="F:ATP binding"/>
    <property type="evidence" value="ECO:0007669"/>
    <property type="project" value="UniProtKB-KW"/>
</dbReference>
<sequence>MRADAAGGGPRALVVGDTLVDVVHPAGGDAGPVEHPGGSAANVALGLARLGRPVDLLGRLADDARGRRVADHLTGDGVHLAAGLLPASDDVRTPTAQAHLGADGGARYEFDLAWELEADDLACITAGEPPLVVCTGSLATALEPGATQVEGLLDALRPTTTVVLDPNLRPSLMGTPEEVRPRVEALVTTSDVVKLSDEDAGWLFPDRDPADVVRSWLGLGPALVVLTRGGEGALAVCAAGEVDEPGRTVDVADTVGAGDSFTGGLVDALWSEGLLGADRRTALAAVDLEVLGRCVAAATDVAAVTVSRPGADPPRRDELPRSGS</sequence>
<keyword evidence="3" id="KW-0547">Nucleotide-binding</keyword>
<dbReference type="GO" id="GO:0016301">
    <property type="term" value="F:kinase activity"/>
    <property type="evidence" value="ECO:0007669"/>
    <property type="project" value="UniProtKB-KW"/>
</dbReference>
<dbReference type="InParanoid" id="A0A3N1HNF2"/>